<dbReference type="InterPro" id="IPR002575">
    <property type="entry name" value="Aminoglycoside_PTrfase"/>
</dbReference>
<reference evidence="2" key="1">
    <citation type="submission" date="2022-10" db="EMBL/GenBank/DDBJ databases">
        <title>The complete genomes of actinobacterial strains from the NBC collection.</title>
        <authorList>
            <person name="Joergensen T.S."/>
            <person name="Alvarez Arevalo M."/>
            <person name="Sterndorff E.B."/>
            <person name="Faurdal D."/>
            <person name="Vuksanovic O."/>
            <person name="Mourched A.-S."/>
            <person name="Charusanti P."/>
            <person name="Shaw S."/>
            <person name="Blin K."/>
            <person name="Weber T."/>
        </authorList>
    </citation>
    <scope>NUCLEOTIDE SEQUENCE</scope>
    <source>
        <strain evidence="2">NBC_00119</strain>
    </source>
</reference>
<sequence>MASTPNPSDGRAGITAALVERLIAAQFPQWSGLPVTPVEVDGWDNRTYRLGDAMTARLPTGEGYVPAVAKENEWLPRLAPSLPVAVPPVLAQGEPGEGYPFPWSVRGWLRGETAERGRIDDMTQFAVSVGEFVLALQRCDTTGGPAAGKHSWYRGASLTHYDDETRRCLTALEGHVDTRRAAAVWEAALAARWQGAPVWFHGDIATGNLLVADGALTAVIDFGTSGVGDPACDLVITWGLFSGDSRAAFRRTVAQDAGTWARARGWSLWKSLLVMSESLGTDPERTASSDRVIDEVLADHDRFGGVGNRPPASRS</sequence>
<dbReference type="AlphaFoldDB" id="A0AAU1UJN8"/>
<organism evidence="2">
    <name type="scientific">Streptomyces sp. NBC_00119</name>
    <dbReference type="NCBI Taxonomy" id="2975659"/>
    <lineage>
        <taxon>Bacteria</taxon>
        <taxon>Bacillati</taxon>
        <taxon>Actinomycetota</taxon>
        <taxon>Actinomycetes</taxon>
        <taxon>Kitasatosporales</taxon>
        <taxon>Streptomycetaceae</taxon>
        <taxon>Streptomyces</taxon>
    </lineage>
</organism>
<proteinExistence type="predicted"/>
<dbReference type="InterPro" id="IPR051678">
    <property type="entry name" value="AGP_Transferase"/>
</dbReference>
<dbReference type="Gene3D" id="3.90.1200.10">
    <property type="match status" value="1"/>
</dbReference>
<dbReference type="PANTHER" id="PTHR21310:SF42">
    <property type="entry name" value="BIFUNCTIONAL AAC_APH"/>
    <property type="match status" value="1"/>
</dbReference>
<dbReference type="Pfam" id="PF01636">
    <property type="entry name" value="APH"/>
    <property type="match status" value="1"/>
</dbReference>
<dbReference type="InterPro" id="IPR011009">
    <property type="entry name" value="Kinase-like_dom_sf"/>
</dbReference>
<evidence type="ECO:0000313" key="2">
    <source>
        <dbReference type="EMBL" id="WTS17286.1"/>
    </source>
</evidence>
<dbReference type="SUPFAM" id="SSF56112">
    <property type="entry name" value="Protein kinase-like (PK-like)"/>
    <property type="match status" value="1"/>
</dbReference>
<dbReference type="EMBL" id="CP108195">
    <property type="protein sequence ID" value="WTS17286.1"/>
    <property type="molecule type" value="Genomic_DNA"/>
</dbReference>
<protein>
    <submittedName>
        <fullName evidence="2">Aminoglycoside phosphotransferase family protein</fullName>
    </submittedName>
</protein>
<dbReference type="CDD" id="cd05155">
    <property type="entry name" value="APH_ChoK_like_1"/>
    <property type="match status" value="1"/>
</dbReference>
<evidence type="ECO:0000259" key="1">
    <source>
        <dbReference type="Pfam" id="PF01636"/>
    </source>
</evidence>
<name>A0AAU1UJN8_9ACTN</name>
<dbReference type="PANTHER" id="PTHR21310">
    <property type="entry name" value="AMINOGLYCOSIDE PHOSPHOTRANSFERASE-RELATED-RELATED"/>
    <property type="match status" value="1"/>
</dbReference>
<gene>
    <name evidence="2" type="ORF">OHU69_43350</name>
</gene>
<accession>A0AAU1UJN8</accession>
<dbReference type="Gene3D" id="3.30.200.20">
    <property type="entry name" value="Phosphorylase Kinase, domain 1"/>
    <property type="match status" value="1"/>
</dbReference>
<feature type="domain" description="Aminoglycoside phosphotransferase" evidence="1">
    <location>
        <begin position="41"/>
        <end position="266"/>
    </location>
</feature>